<comment type="similarity">
    <text evidence="8">Belongs to the iron/ascorbate-dependent oxidoreductase family. GA3OX subfamily.</text>
</comment>
<dbReference type="GO" id="GO:0046872">
    <property type="term" value="F:metal ion binding"/>
    <property type="evidence" value="ECO:0007669"/>
    <property type="project" value="UniProtKB-KW"/>
</dbReference>
<dbReference type="InterPro" id="IPR026992">
    <property type="entry name" value="DIOX_N"/>
</dbReference>
<comment type="cofactor">
    <cofactor evidence="1">
        <name>L-ascorbate</name>
        <dbReference type="ChEBI" id="CHEBI:38290"/>
    </cofactor>
</comment>
<sequence>MSTTTTLSEAYREHPLHPHHIIPIDFNSVCSLPESHKWPKFDDLYDNKISVPVIDLRDPRVAQLIGRACEKWGVFQLIYHGIPLNVLKDAESEARRLFSLPSRQKLKALRAPAGATGYGIARITPFFDKYMWHEGFTIMGTSIHDHAKQLWPHNHAKFCDVMETYQKKMNILADQLTQLIFKSLDISEEQAEEMNWVGSSSALQLNSYPSCPEPNRAVGLAPHTDTSLITILHENSIAGLQIFKQEVGWVSVKPVDGALVVNVGDLFHILSNARFPNVLHRVSVNQKRQRLSLAYFYNPPTDSTVVPIVKSGQVARYRPVTVKEFISLKAKSPEKALSCIKT</sequence>
<dbReference type="STRING" id="2711.A0A067GIQ9"/>
<keyword evidence="3 10" id="KW-0479">Metal-binding</keyword>
<dbReference type="OrthoDB" id="288590at2759"/>
<feature type="domain" description="Fe2OG dioxygenase" evidence="11">
    <location>
        <begin position="198"/>
        <end position="299"/>
    </location>
</feature>
<evidence type="ECO:0000313" key="12">
    <source>
        <dbReference type="EMBL" id="KDO79608.1"/>
    </source>
</evidence>
<dbReference type="Pfam" id="PF14226">
    <property type="entry name" value="DIOX_N"/>
    <property type="match status" value="1"/>
</dbReference>
<evidence type="ECO:0000256" key="8">
    <source>
        <dbReference type="ARBA" id="ARBA00061560"/>
    </source>
</evidence>
<dbReference type="GO" id="GO:0016707">
    <property type="term" value="F:gibberellin 3-beta-dioxygenase activity"/>
    <property type="evidence" value="ECO:0000318"/>
    <property type="project" value="GO_Central"/>
</dbReference>
<dbReference type="FunFam" id="2.60.120.330:FF:000013">
    <property type="entry name" value="Gibberellin 3-beta-dioxygenase 1"/>
    <property type="match status" value="1"/>
</dbReference>
<dbReference type="InterPro" id="IPR044861">
    <property type="entry name" value="IPNS-like_FE2OG_OXY"/>
</dbReference>
<evidence type="ECO:0000256" key="6">
    <source>
        <dbReference type="ARBA" id="ARBA00023004"/>
    </source>
</evidence>
<evidence type="ECO:0000256" key="4">
    <source>
        <dbReference type="ARBA" id="ARBA00022964"/>
    </source>
</evidence>
<dbReference type="Pfam" id="PF03171">
    <property type="entry name" value="2OG-FeII_Oxy"/>
    <property type="match status" value="1"/>
</dbReference>
<dbReference type="PANTHER" id="PTHR47990">
    <property type="entry name" value="2-OXOGLUTARATE (2OG) AND FE(II)-DEPENDENT OXYGENASE SUPERFAMILY PROTEIN-RELATED"/>
    <property type="match status" value="1"/>
</dbReference>
<comment type="pathway">
    <text evidence="2">Hormone biosynthesis.</text>
</comment>
<evidence type="ECO:0000313" key="13">
    <source>
        <dbReference type="Proteomes" id="UP000027120"/>
    </source>
</evidence>
<proteinExistence type="inferred from homology"/>
<protein>
    <recommendedName>
        <fullName evidence="9">gibberellin 3beta-dioxygenase</fullName>
        <ecNumber evidence="9">1.14.11.15</ecNumber>
    </recommendedName>
</protein>
<evidence type="ECO:0000256" key="1">
    <source>
        <dbReference type="ARBA" id="ARBA00001961"/>
    </source>
</evidence>
<dbReference type="GO" id="GO:0009686">
    <property type="term" value="P:gibberellin biosynthetic process"/>
    <property type="evidence" value="ECO:0000318"/>
    <property type="project" value="GO_Central"/>
</dbReference>
<dbReference type="Proteomes" id="UP000027120">
    <property type="component" value="Unassembled WGS sequence"/>
</dbReference>
<dbReference type="SMR" id="A0A067GIQ9"/>
<dbReference type="InterPro" id="IPR005123">
    <property type="entry name" value="Oxoglu/Fe-dep_dioxygenase_dom"/>
</dbReference>
<dbReference type="PROSITE" id="PS51471">
    <property type="entry name" value="FE2OG_OXY"/>
    <property type="match status" value="1"/>
</dbReference>
<keyword evidence="6 10" id="KW-0408">Iron</keyword>
<dbReference type="InterPro" id="IPR027443">
    <property type="entry name" value="IPNS-like_sf"/>
</dbReference>
<keyword evidence="4" id="KW-0223">Dioxygenase</keyword>
<dbReference type="SUPFAM" id="SSF51197">
    <property type="entry name" value="Clavaminate synthase-like"/>
    <property type="match status" value="1"/>
</dbReference>
<dbReference type="GO" id="GO:0009416">
    <property type="term" value="P:response to light stimulus"/>
    <property type="evidence" value="ECO:0000318"/>
    <property type="project" value="GO_Central"/>
</dbReference>
<name>A0A067GIQ9_CITSI</name>
<dbReference type="PaxDb" id="2711-XP_006476223.1"/>
<evidence type="ECO:0000256" key="3">
    <source>
        <dbReference type="ARBA" id="ARBA00022723"/>
    </source>
</evidence>
<dbReference type="AlphaFoldDB" id="A0A067GIQ9"/>
<dbReference type="InterPro" id="IPR050231">
    <property type="entry name" value="Iron_ascorbate_oxido_reductase"/>
</dbReference>
<organism evidence="12 13">
    <name type="scientific">Citrus sinensis</name>
    <name type="common">Sweet orange</name>
    <name type="synonym">Citrus aurantium var. sinensis</name>
    <dbReference type="NCBI Taxonomy" id="2711"/>
    <lineage>
        <taxon>Eukaryota</taxon>
        <taxon>Viridiplantae</taxon>
        <taxon>Streptophyta</taxon>
        <taxon>Embryophyta</taxon>
        <taxon>Tracheophyta</taxon>
        <taxon>Spermatophyta</taxon>
        <taxon>Magnoliopsida</taxon>
        <taxon>eudicotyledons</taxon>
        <taxon>Gunneridae</taxon>
        <taxon>Pentapetalae</taxon>
        <taxon>rosids</taxon>
        <taxon>malvids</taxon>
        <taxon>Sapindales</taxon>
        <taxon>Rutaceae</taxon>
        <taxon>Aurantioideae</taxon>
        <taxon>Citrus</taxon>
    </lineage>
</organism>
<evidence type="ECO:0000256" key="2">
    <source>
        <dbReference type="ARBA" id="ARBA00004972"/>
    </source>
</evidence>
<dbReference type="EMBL" id="KK784877">
    <property type="protein sequence ID" value="KDO79608.1"/>
    <property type="molecule type" value="Genomic_DNA"/>
</dbReference>
<gene>
    <name evidence="12" type="ORF">CISIN_1g043251mg</name>
</gene>
<dbReference type="EC" id="1.14.11.15" evidence="9"/>
<comment type="pathway">
    <text evidence="7">Plant hormone biosynthesis; gibberellin biosynthesis.</text>
</comment>
<keyword evidence="13" id="KW-1185">Reference proteome</keyword>
<evidence type="ECO:0000256" key="5">
    <source>
        <dbReference type="ARBA" id="ARBA00023002"/>
    </source>
</evidence>
<dbReference type="eggNOG" id="KOG0143">
    <property type="taxonomic scope" value="Eukaryota"/>
</dbReference>
<evidence type="ECO:0000256" key="9">
    <source>
        <dbReference type="ARBA" id="ARBA00066695"/>
    </source>
</evidence>
<reference evidence="12 13" key="1">
    <citation type="submission" date="2014-04" db="EMBL/GenBank/DDBJ databases">
        <authorList>
            <consortium name="International Citrus Genome Consortium"/>
            <person name="Gmitter F."/>
            <person name="Chen C."/>
            <person name="Farmerie W."/>
            <person name="Harkins T."/>
            <person name="Desany B."/>
            <person name="Mohiuddin M."/>
            <person name="Kodira C."/>
            <person name="Borodovsky M."/>
            <person name="Lomsadze A."/>
            <person name="Burns P."/>
            <person name="Jenkins J."/>
            <person name="Prochnik S."/>
            <person name="Shu S."/>
            <person name="Chapman J."/>
            <person name="Pitluck S."/>
            <person name="Schmutz J."/>
            <person name="Rokhsar D."/>
        </authorList>
    </citation>
    <scope>NUCLEOTIDE SEQUENCE</scope>
</reference>
<evidence type="ECO:0000259" key="11">
    <source>
        <dbReference type="PROSITE" id="PS51471"/>
    </source>
</evidence>
<evidence type="ECO:0000256" key="10">
    <source>
        <dbReference type="RuleBase" id="RU003682"/>
    </source>
</evidence>
<evidence type="ECO:0000256" key="7">
    <source>
        <dbReference type="ARBA" id="ARBA00037909"/>
    </source>
</evidence>
<dbReference type="Gene3D" id="2.60.120.330">
    <property type="entry name" value="B-lactam Antibiotic, Isopenicillin N Synthase, Chain"/>
    <property type="match status" value="1"/>
</dbReference>
<keyword evidence="5 10" id="KW-0560">Oxidoreductase</keyword>
<accession>A0A067GIQ9</accession>
<dbReference type="KEGG" id="cit:102613372"/>